<dbReference type="AlphaFoldDB" id="W5KUL2"/>
<dbReference type="Bgee" id="ENSAMXG00000010981">
    <property type="expression patterns" value="Expressed in camera-type eye and 2 other cell types or tissues"/>
</dbReference>
<dbReference type="InterPro" id="IPR044929">
    <property type="entry name" value="DNA/RNA_non-sp_Endonuclease_sf"/>
</dbReference>
<dbReference type="InterPro" id="IPR044925">
    <property type="entry name" value="His-Me_finger_sf"/>
</dbReference>
<dbReference type="InterPro" id="IPR001604">
    <property type="entry name" value="Endo_G_ENPP1-like_dom"/>
</dbReference>
<dbReference type="PANTHER" id="PTHR21472">
    <property type="entry name" value="ENDONUCLEASE DOMAIN-CONTAINING 1 PROTEIN ENDOD1"/>
    <property type="match status" value="1"/>
</dbReference>
<dbReference type="Pfam" id="PF01223">
    <property type="entry name" value="Endonuclease_NS"/>
    <property type="match status" value="1"/>
</dbReference>
<sequence>HLLLLHLLLLLFLLLLLLLPLCEVVDSFKKTCPQFFIKDKNNQAVPPTVLTSNEYKQICQFYEEKYWFATLYDTKRRIPVYSAYTYNIIESTDQPFRQGVNWKIEPQLDDKLADREMKQLKPEKEERLWNQAQNKDYTETRQNQTYTRGHVFPQSYAQSNLQKESTFTLTNAAPQIKEINTDWANKVEIPMLKKIKESCDQNSLVYIVTGVVPDDNKWLKIHRNKITINEGLNIPRYFWSAYSCKRKKDNNIESNAYIAEQIIPLSAENLTVNALNQKLRILYKGKKFSVYGKITHK</sequence>
<evidence type="ECO:0000259" key="2">
    <source>
        <dbReference type="SMART" id="SM00477"/>
    </source>
</evidence>
<reference evidence="5" key="2">
    <citation type="journal article" date="2014" name="Nat. Commun.">
        <title>The cavefish genome reveals candidate genes for eye loss.</title>
        <authorList>
            <person name="McGaugh S.E."/>
            <person name="Gross J.B."/>
            <person name="Aken B."/>
            <person name="Blin M."/>
            <person name="Borowsky R."/>
            <person name="Chalopin D."/>
            <person name="Hinaux H."/>
            <person name="Jeffery W.R."/>
            <person name="Keene A."/>
            <person name="Ma L."/>
            <person name="Minx P."/>
            <person name="Murphy D."/>
            <person name="O'Quin K.E."/>
            <person name="Retaux S."/>
            <person name="Rohner N."/>
            <person name="Searle S.M."/>
            <person name="Stahl B.A."/>
            <person name="Tabin C."/>
            <person name="Volff J.N."/>
            <person name="Yoshizawa M."/>
            <person name="Warren W.C."/>
        </authorList>
    </citation>
    <scope>NUCLEOTIDE SEQUENCE [LARGE SCALE GENOMIC DNA]</scope>
    <source>
        <strain evidence="5">female</strain>
    </source>
</reference>
<dbReference type="SUPFAM" id="SSF54060">
    <property type="entry name" value="His-Me finger endonucleases"/>
    <property type="match status" value="1"/>
</dbReference>
<dbReference type="GeneTree" id="ENSGT01030000234592"/>
<evidence type="ECO:0000256" key="1">
    <source>
        <dbReference type="SAM" id="SignalP"/>
    </source>
</evidence>
<dbReference type="GO" id="GO:0046872">
    <property type="term" value="F:metal ion binding"/>
    <property type="evidence" value="ECO:0007669"/>
    <property type="project" value="InterPro"/>
</dbReference>
<dbReference type="InterPro" id="IPR039015">
    <property type="entry name" value="ENDOD1"/>
</dbReference>
<dbReference type="SMART" id="SM00892">
    <property type="entry name" value="Endonuclease_NS"/>
    <property type="match status" value="1"/>
</dbReference>
<proteinExistence type="predicted"/>
<name>W5KUL2_ASTMX</name>
<feature type="signal peptide" evidence="1">
    <location>
        <begin position="1"/>
        <end position="24"/>
    </location>
</feature>
<dbReference type="InterPro" id="IPR020821">
    <property type="entry name" value="ENPP1-3/EXOG-like_nuc-like"/>
</dbReference>
<evidence type="ECO:0000313" key="4">
    <source>
        <dbReference type="Ensembl" id="ENSAMXP00000011274.2"/>
    </source>
</evidence>
<reference evidence="4" key="4">
    <citation type="submission" date="2025-09" db="UniProtKB">
        <authorList>
            <consortium name="Ensembl"/>
        </authorList>
    </citation>
    <scope>IDENTIFICATION</scope>
</reference>
<dbReference type="InParanoid" id="W5KUL2"/>
<protein>
    <submittedName>
        <fullName evidence="4">Uncharacterized protein</fullName>
    </submittedName>
</protein>
<keyword evidence="1" id="KW-0732">Signal</keyword>
<reference evidence="4" key="3">
    <citation type="submission" date="2025-08" db="UniProtKB">
        <authorList>
            <consortium name="Ensembl"/>
        </authorList>
    </citation>
    <scope>IDENTIFICATION</scope>
</reference>
<dbReference type="Proteomes" id="UP000018467">
    <property type="component" value="Unassembled WGS sequence"/>
</dbReference>
<dbReference type="PANTHER" id="PTHR21472:SF15">
    <property type="entry name" value="ENDONUCLEASE DOMAIN-CONTAINING 1 PROTEIN-RELATED"/>
    <property type="match status" value="1"/>
</dbReference>
<feature type="domain" description="ENPP1-3/EXOG-like endonuclease/phosphodiesterase" evidence="2">
    <location>
        <begin position="65"/>
        <end position="290"/>
    </location>
</feature>
<dbReference type="STRING" id="7994.ENSAMXP00000011274"/>
<feature type="domain" description="DNA/RNA non-specific endonuclease/pyrophosphatase/phosphodiesterase" evidence="3">
    <location>
        <begin position="64"/>
        <end position="289"/>
    </location>
</feature>
<evidence type="ECO:0000259" key="3">
    <source>
        <dbReference type="SMART" id="SM00892"/>
    </source>
</evidence>
<dbReference type="SMART" id="SM00477">
    <property type="entry name" value="NUC"/>
    <property type="match status" value="1"/>
</dbReference>
<evidence type="ECO:0000313" key="5">
    <source>
        <dbReference type="Proteomes" id="UP000018467"/>
    </source>
</evidence>
<dbReference type="GO" id="GO:0016787">
    <property type="term" value="F:hydrolase activity"/>
    <property type="evidence" value="ECO:0007669"/>
    <property type="project" value="InterPro"/>
</dbReference>
<dbReference type="GO" id="GO:0003676">
    <property type="term" value="F:nucleic acid binding"/>
    <property type="evidence" value="ECO:0007669"/>
    <property type="project" value="InterPro"/>
</dbReference>
<dbReference type="eggNOG" id="ENOG502QQYK">
    <property type="taxonomic scope" value="Eukaryota"/>
</dbReference>
<keyword evidence="5" id="KW-1185">Reference proteome</keyword>
<accession>W5KUL2</accession>
<dbReference type="Ensembl" id="ENSAMXT00000011274.2">
    <property type="protein sequence ID" value="ENSAMXP00000011274.2"/>
    <property type="gene ID" value="ENSAMXG00000010981.2"/>
</dbReference>
<feature type="chain" id="PRO_5017201489" evidence="1">
    <location>
        <begin position="25"/>
        <end position="297"/>
    </location>
</feature>
<organism evidence="4 5">
    <name type="scientific">Astyanax mexicanus</name>
    <name type="common">Blind cave fish</name>
    <name type="synonym">Astyanax fasciatus mexicanus</name>
    <dbReference type="NCBI Taxonomy" id="7994"/>
    <lineage>
        <taxon>Eukaryota</taxon>
        <taxon>Metazoa</taxon>
        <taxon>Chordata</taxon>
        <taxon>Craniata</taxon>
        <taxon>Vertebrata</taxon>
        <taxon>Euteleostomi</taxon>
        <taxon>Actinopterygii</taxon>
        <taxon>Neopterygii</taxon>
        <taxon>Teleostei</taxon>
        <taxon>Ostariophysi</taxon>
        <taxon>Characiformes</taxon>
        <taxon>Characoidei</taxon>
        <taxon>Acestrorhamphidae</taxon>
        <taxon>Acestrorhamphinae</taxon>
        <taxon>Astyanax</taxon>
    </lineage>
</organism>
<dbReference type="HOGENOM" id="CLU_035817_1_0_1"/>
<dbReference type="Gene3D" id="3.40.570.10">
    <property type="entry name" value="Extracellular Endonuclease, subunit A"/>
    <property type="match status" value="1"/>
</dbReference>
<reference evidence="5" key="1">
    <citation type="submission" date="2013-03" db="EMBL/GenBank/DDBJ databases">
        <authorList>
            <person name="Jeffery W."/>
            <person name="Warren W."/>
            <person name="Wilson R.K."/>
        </authorList>
    </citation>
    <scope>NUCLEOTIDE SEQUENCE</scope>
    <source>
        <strain evidence="5">female</strain>
    </source>
</reference>